<dbReference type="GO" id="GO:0050897">
    <property type="term" value="F:cobalt ion binding"/>
    <property type="evidence" value="ECO:0007669"/>
    <property type="project" value="TreeGrafter"/>
</dbReference>
<dbReference type="PROSITE" id="PS50151">
    <property type="entry name" value="UVR"/>
    <property type="match status" value="1"/>
</dbReference>
<gene>
    <name evidence="2" type="ORF">C4520_05845</name>
</gene>
<name>A0A3A4P6X2_ABYX5</name>
<dbReference type="InterPro" id="IPR001943">
    <property type="entry name" value="UVR_dom"/>
</dbReference>
<dbReference type="GO" id="GO:0046870">
    <property type="term" value="F:cadmium ion binding"/>
    <property type="evidence" value="ECO:0007669"/>
    <property type="project" value="TreeGrafter"/>
</dbReference>
<evidence type="ECO:0000313" key="2">
    <source>
        <dbReference type="EMBL" id="RJP23611.1"/>
    </source>
</evidence>
<organism evidence="2 3">
    <name type="scientific">Abyssobacteria bacterium (strain SURF_5)</name>
    <dbReference type="NCBI Taxonomy" id="2093360"/>
    <lineage>
        <taxon>Bacteria</taxon>
        <taxon>Pseudomonadati</taxon>
        <taxon>Candidatus Hydrogenedentota</taxon>
        <taxon>Candidatus Abyssobacteria</taxon>
    </lineage>
</organism>
<dbReference type="Proteomes" id="UP000265882">
    <property type="component" value="Unassembled WGS sequence"/>
</dbReference>
<dbReference type="GO" id="GO:0008270">
    <property type="term" value="F:zinc ion binding"/>
    <property type="evidence" value="ECO:0007669"/>
    <property type="project" value="TreeGrafter"/>
</dbReference>
<dbReference type="PIRSF" id="PIRSF015034">
    <property type="entry name" value="YacH"/>
    <property type="match status" value="1"/>
</dbReference>
<dbReference type="Pfam" id="PF02151">
    <property type="entry name" value="UVR"/>
    <property type="match status" value="1"/>
</dbReference>
<dbReference type="GO" id="GO:1990169">
    <property type="term" value="P:stress response to copper ion"/>
    <property type="evidence" value="ECO:0007669"/>
    <property type="project" value="TreeGrafter"/>
</dbReference>
<accession>A0A3A4P6X2</accession>
<dbReference type="GO" id="GO:0005507">
    <property type="term" value="F:copper ion binding"/>
    <property type="evidence" value="ECO:0007669"/>
    <property type="project" value="TreeGrafter"/>
</dbReference>
<dbReference type="Gene3D" id="4.10.860.10">
    <property type="entry name" value="UVR domain"/>
    <property type="match status" value="1"/>
</dbReference>
<dbReference type="PANTHER" id="PTHR38430">
    <property type="entry name" value="PROTEIN-ARGININE KINASE ACTIVATOR PROTEIN"/>
    <property type="match status" value="1"/>
</dbReference>
<dbReference type="InterPro" id="IPR025542">
    <property type="entry name" value="YacH"/>
</dbReference>
<dbReference type="PANTHER" id="PTHR38430:SF1">
    <property type="entry name" value="PROTEIN-ARGININE KINASE ACTIVATOR PROTEIN"/>
    <property type="match status" value="1"/>
</dbReference>
<dbReference type="GO" id="GO:1990170">
    <property type="term" value="P:stress response to cadmium ion"/>
    <property type="evidence" value="ECO:0007669"/>
    <property type="project" value="TreeGrafter"/>
</dbReference>
<reference evidence="2 3" key="1">
    <citation type="journal article" date="2017" name="ISME J.">
        <title>Energy and carbon metabolisms in a deep terrestrial subsurface fluid microbial community.</title>
        <authorList>
            <person name="Momper L."/>
            <person name="Jungbluth S.P."/>
            <person name="Lee M.D."/>
            <person name="Amend J.P."/>
        </authorList>
    </citation>
    <scope>NUCLEOTIDE SEQUENCE [LARGE SCALE GENOMIC DNA]</scope>
    <source>
        <strain evidence="2">SURF_5</strain>
    </source>
</reference>
<evidence type="ECO:0000259" key="1">
    <source>
        <dbReference type="PROSITE" id="PS50151"/>
    </source>
</evidence>
<proteinExistence type="predicted"/>
<comment type="caution">
    <text evidence="2">The sequence shown here is derived from an EMBL/GenBank/DDBJ whole genome shotgun (WGS) entry which is preliminary data.</text>
</comment>
<evidence type="ECO:0000313" key="3">
    <source>
        <dbReference type="Proteomes" id="UP000265882"/>
    </source>
</evidence>
<dbReference type="EMBL" id="QZKU01000044">
    <property type="protein sequence ID" value="RJP23611.1"/>
    <property type="molecule type" value="Genomic_DNA"/>
</dbReference>
<protein>
    <recommendedName>
        <fullName evidence="1">UVR domain-containing protein</fullName>
    </recommendedName>
</protein>
<dbReference type="AlphaFoldDB" id="A0A3A4P6X2"/>
<sequence length="200" mass="22456">MRKWGPHSSSSPMSLRLREGRIALCIWWTAGSKGSSSMICHICKDKVATIRLKEIINNVVTELHLCQDCYESREHQGKTGLDDVGANLNALVEDEKKKVKAKGKGKRCPGCGLSEEQFRARGRLGCGECYKIFAKTLEPILVKVHGSTEHHGKIPQESARSLDLKTELRKLQEDLQRAILAENYERAAKLRDKIKQFGSI</sequence>
<feature type="domain" description="UVR" evidence="1">
    <location>
        <begin position="165"/>
        <end position="200"/>
    </location>
</feature>